<dbReference type="EMBL" id="RDQH01000329">
    <property type="protein sequence ID" value="RXI03525.1"/>
    <property type="molecule type" value="Genomic_DNA"/>
</dbReference>
<dbReference type="PANTHER" id="PTHR46594:SF2">
    <property type="entry name" value="COPPER-TRANSPORTING ATPASE HMA4"/>
    <property type="match status" value="1"/>
</dbReference>
<name>A0A498JRB8_MALDO</name>
<keyword evidence="5" id="KW-1185">Reference proteome</keyword>
<comment type="caution">
    <text evidence="3">The sequence shown here is derived from an EMBL/GenBank/DDBJ whole genome shotgun (WGS) entry which is preliminary data.</text>
</comment>
<dbReference type="GO" id="GO:0046872">
    <property type="term" value="F:metal ion binding"/>
    <property type="evidence" value="ECO:0007669"/>
    <property type="project" value="UniProtKB-KW"/>
</dbReference>
<feature type="transmembrane region" description="Helical" evidence="2">
    <location>
        <begin position="41"/>
        <end position="68"/>
    </location>
</feature>
<dbReference type="Proteomes" id="UP000290289">
    <property type="component" value="Chromosome 3"/>
</dbReference>
<organism evidence="3 5">
    <name type="scientific">Malus domestica</name>
    <name type="common">Apple</name>
    <name type="synonym">Pyrus malus</name>
    <dbReference type="NCBI Taxonomy" id="3750"/>
    <lineage>
        <taxon>Eukaryota</taxon>
        <taxon>Viridiplantae</taxon>
        <taxon>Streptophyta</taxon>
        <taxon>Embryophyta</taxon>
        <taxon>Tracheophyta</taxon>
        <taxon>Spermatophyta</taxon>
        <taxon>Magnoliopsida</taxon>
        <taxon>eudicotyledons</taxon>
        <taxon>Gunneridae</taxon>
        <taxon>Pentapetalae</taxon>
        <taxon>rosids</taxon>
        <taxon>fabids</taxon>
        <taxon>Rosales</taxon>
        <taxon>Rosaceae</taxon>
        <taxon>Amygdaloideae</taxon>
        <taxon>Maleae</taxon>
        <taxon>Malus</taxon>
    </lineage>
</organism>
<protein>
    <submittedName>
        <fullName evidence="3">Uncharacterized protein</fullName>
    </submittedName>
</protein>
<proteinExistence type="predicted"/>
<sequence length="194" mass="21519">MLLESTILLKCSAAAGCHCCIFDMAWMIPKGMDKFELALQFGISVLVVACPFAMGLAIPTAVMITALIEGEFSPTPFLITIRTREGKIHPKTDHGFKFRNSDSWETVVNAVLVSNYSIEEFCAVSIATEACGRQKYVETGRKVHNLVSALTVFNCDFVLNTRIITMCNVRFSFGFPLSFRRAEEEELVPVECAC</sequence>
<keyword evidence="2" id="KW-0812">Transmembrane</keyword>
<dbReference type="PANTHER" id="PTHR46594">
    <property type="entry name" value="P-TYPE CATION-TRANSPORTING ATPASE"/>
    <property type="match status" value="1"/>
</dbReference>
<evidence type="ECO:0000256" key="1">
    <source>
        <dbReference type="ARBA" id="ARBA00022723"/>
    </source>
</evidence>
<dbReference type="AlphaFoldDB" id="A0A498JRB8"/>
<evidence type="ECO:0000313" key="5">
    <source>
        <dbReference type="Proteomes" id="UP000290289"/>
    </source>
</evidence>
<dbReference type="STRING" id="3750.A0A498JRB8"/>
<reference evidence="3 5" key="1">
    <citation type="submission" date="2018-10" db="EMBL/GenBank/DDBJ databases">
        <title>A high-quality apple genome assembly.</title>
        <authorList>
            <person name="Hu J."/>
        </authorList>
    </citation>
    <scope>NUCLEOTIDE SEQUENCE [LARGE SCALE GENOMIC DNA]</scope>
    <source>
        <strain evidence="5">cv. HFTH1</strain>
        <tissue evidence="3">Young leaf</tissue>
    </source>
</reference>
<keyword evidence="2" id="KW-1133">Transmembrane helix</keyword>
<keyword evidence="2" id="KW-0472">Membrane</keyword>
<dbReference type="EMBL" id="RDQH01000331">
    <property type="protein sequence ID" value="RXH98318.1"/>
    <property type="molecule type" value="Genomic_DNA"/>
</dbReference>
<evidence type="ECO:0000256" key="2">
    <source>
        <dbReference type="SAM" id="Phobius"/>
    </source>
</evidence>
<keyword evidence="1" id="KW-0479">Metal-binding</keyword>
<evidence type="ECO:0000313" key="4">
    <source>
        <dbReference type="EMBL" id="RXI03525.1"/>
    </source>
</evidence>
<evidence type="ECO:0000313" key="3">
    <source>
        <dbReference type="EMBL" id="RXH98318.1"/>
    </source>
</evidence>
<dbReference type="Proteomes" id="UP000290289">
    <property type="component" value="Chromosome 5"/>
</dbReference>
<gene>
    <name evidence="4" type="ORF">DVH24_004177</name>
    <name evidence="3" type="ORF">DVH24_010643</name>
</gene>
<accession>A0A498JRB8</accession>